<dbReference type="Pfam" id="PF05746">
    <property type="entry name" value="DALR_1"/>
    <property type="match status" value="1"/>
</dbReference>
<evidence type="ECO:0000313" key="16">
    <source>
        <dbReference type="Proteomes" id="UP000675781"/>
    </source>
</evidence>
<name>A0A941IQ48_9ACTN</name>
<dbReference type="PANTHER" id="PTHR11956:SF5">
    <property type="entry name" value="ARGININE--TRNA LIGASE, CYTOPLASMIC"/>
    <property type="match status" value="1"/>
</dbReference>
<dbReference type="InterPro" id="IPR005148">
    <property type="entry name" value="Arg-tRNA-synth_N"/>
</dbReference>
<evidence type="ECO:0000256" key="8">
    <source>
        <dbReference type="ARBA" id="ARBA00022917"/>
    </source>
</evidence>
<evidence type="ECO:0000256" key="2">
    <source>
        <dbReference type="ARBA" id="ARBA00005594"/>
    </source>
</evidence>
<organism evidence="15 16">
    <name type="scientific">Actinospica durhamensis</name>
    <dbReference type="NCBI Taxonomy" id="1508375"/>
    <lineage>
        <taxon>Bacteria</taxon>
        <taxon>Bacillati</taxon>
        <taxon>Actinomycetota</taxon>
        <taxon>Actinomycetes</taxon>
        <taxon>Catenulisporales</taxon>
        <taxon>Actinospicaceae</taxon>
        <taxon>Actinospica</taxon>
    </lineage>
</organism>
<dbReference type="Gene3D" id="3.30.1360.70">
    <property type="entry name" value="Arginyl tRNA synthetase N-terminal domain"/>
    <property type="match status" value="1"/>
</dbReference>
<keyword evidence="5 11" id="KW-0436">Ligase</keyword>
<accession>A0A941IQ48</accession>
<dbReference type="FunFam" id="1.10.730.10:FF:000006">
    <property type="entry name" value="Arginyl-tRNA synthetase 2, mitochondrial"/>
    <property type="match status" value="1"/>
</dbReference>
<keyword evidence="16" id="KW-1185">Reference proteome</keyword>
<evidence type="ECO:0000256" key="6">
    <source>
        <dbReference type="ARBA" id="ARBA00022741"/>
    </source>
</evidence>
<comment type="caution">
    <text evidence="15">The sequence shown here is derived from an EMBL/GenBank/DDBJ whole genome shotgun (WGS) entry which is preliminary data.</text>
</comment>
<keyword evidence="6 11" id="KW-0547">Nucleotide-binding</keyword>
<evidence type="ECO:0000313" key="15">
    <source>
        <dbReference type="EMBL" id="MBR7837255.1"/>
    </source>
</evidence>
<dbReference type="Gene3D" id="1.10.730.10">
    <property type="entry name" value="Isoleucyl-tRNA Synthetase, Domain 1"/>
    <property type="match status" value="1"/>
</dbReference>
<keyword evidence="7 11" id="KW-0067">ATP-binding</keyword>
<evidence type="ECO:0000256" key="12">
    <source>
        <dbReference type="RuleBase" id="RU363038"/>
    </source>
</evidence>
<dbReference type="GO" id="GO:0004814">
    <property type="term" value="F:arginine-tRNA ligase activity"/>
    <property type="evidence" value="ECO:0007669"/>
    <property type="project" value="UniProtKB-UniRule"/>
</dbReference>
<dbReference type="CDD" id="cd07956">
    <property type="entry name" value="Anticodon_Ia_Arg"/>
    <property type="match status" value="1"/>
</dbReference>
<protein>
    <recommendedName>
        <fullName evidence="11">Arginine--tRNA ligase</fullName>
        <ecNumber evidence="11">6.1.1.19</ecNumber>
    </recommendedName>
    <alternativeName>
        <fullName evidence="11">Arginyl-tRNA synthetase</fullName>
        <shortName evidence="11">ArgRS</shortName>
    </alternativeName>
</protein>
<dbReference type="NCBIfam" id="TIGR00456">
    <property type="entry name" value="argS"/>
    <property type="match status" value="1"/>
</dbReference>
<feature type="domain" description="DALR anticodon binding" evidence="13">
    <location>
        <begin position="490"/>
        <end position="613"/>
    </location>
</feature>
<proteinExistence type="inferred from homology"/>
<dbReference type="CDD" id="cd00671">
    <property type="entry name" value="ArgRS_core"/>
    <property type="match status" value="1"/>
</dbReference>
<dbReference type="Gene3D" id="3.40.50.620">
    <property type="entry name" value="HUPs"/>
    <property type="match status" value="1"/>
</dbReference>
<dbReference type="Pfam" id="PF00750">
    <property type="entry name" value="tRNA-synt_1d"/>
    <property type="match status" value="1"/>
</dbReference>
<evidence type="ECO:0000256" key="11">
    <source>
        <dbReference type="HAMAP-Rule" id="MF_00123"/>
    </source>
</evidence>
<dbReference type="PROSITE" id="PS00178">
    <property type="entry name" value="AA_TRNA_LIGASE_I"/>
    <property type="match status" value="1"/>
</dbReference>
<dbReference type="GO" id="GO:0005737">
    <property type="term" value="C:cytoplasm"/>
    <property type="evidence" value="ECO:0007669"/>
    <property type="project" value="UniProtKB-SubCell"/>
</dbReference>
<keyword evidence="8 11" id="KW-0648">Protein biosynthesis</keyword>
<dbReference type="InterPro" id="IPR008909">
    <property type="entry name" value="DALR_anticod-bd"/>
</dbReference>
<dbReference type="InterPro" id="IPR001278">
    <property type="entry name" value="Arg-tRNA-ligase"/>
</dbReference>
<evidence type="ECO:0000259" key="13">
    <source>
        <dbReference type="SMART" id="SM00836"/>
    </source>
</evidence>
<dbReference type="AlphaFoldDB" id="A0A941IQ48"/>
<dbReference type="HAMAP" id="MF_00123">
    <property type="entry name" value="Arg_tRNA_synth"/>
    <property type="match status" value="1"/>
</dbReference>
<evidence type="ECO:0000256" key="1">
    <source>
        <dbReference type="ARBA" id="ARBA00004496"/>
    </source>
</evidence>
<dbReference type="Proteomes" id="UP000675781">
    <property type="component" value="Unassembled WGS sequence"/>
</dbReference>
<dbReference type="SUPFAM" id="SSF55190">
    <property type="entry name" value="Arginyl-tRNA synthetase (ArgRS), N-terminal 'additional' domain"/>
    <property type="match status" value="1"/>
</dbReference>
<keyword evidence="9 11" id="KW-0030">Aminoacyl-tRNA synthetase</keyword>
<comment type="similarity">
    <text evidence="2 11 12">Belongs to the class-I aminoacyl-tRNA synthetase family.</text>
</comment>
<evidence type="ECO:0000259" key="14">
    <source>
        <dbReference type="SMART" id="SM01016"/>
    </source>
</evidence>
<comment type="subcellular location">
    <subcellularLocation>
        <location evidence="1 11">Cytoplasm</location>
    </subcellularLocation>
</comment>
<evidence type="ECO:0000256" key="10">
    <source>
        <dbReference type="ARBA" id="ARBA00049339"/>
    </source>
</evidence>
<comment type="catalytic activity">
    <reaction evidence="10 11">
        <text>tRNA(Arg) + L-arginine + ATP = L-arginyl-tRNA(Arg) + AMP + diphosphate</text>
        <dbReference type="Rhea" id="RHEA:20301"/>
        <dbReference type="Rhea" id="RHEA-COMP:9658"/>
        <dbReference type="Rhea" id="RHEA-COMP:9673"/>
        <dbReference type="ChEBI" id="CHEBI:30616"/>
        <dbReference type="ChEBI" id="CHEBI:32682"/>
        <dbReference type="ChEBI" id="CHEBI:33019"/>
        <dbReference type="ChEBI" id="CHEBI:78442"/>
        <dbReference type="ChEBI" id="CHEBI:78513"/>
        <dbReference type="ChEBI" id="CHEBI:456215"/>
        <dbReference type="EC" id="6.1.1.19"/>
    </reaction>
</comment>
<dbReference type="PANTHER" id="PTHR11956">
    <property type="entry name" value="ARGINYL-TRNA SYNTHETASE"/>
    <property type="match status" value="1"/>
</dbReference>
<feature type="domain" description="Arginyl tRNA synthetase N-terminal" evidence="14">
    <location>
        <begin position="9"/>
        <end position="101"/>
    </location>
</feature>
<gene>
    <name evidence="11 15" type="primary">argS</name>
    <name evidence="15" type="ORF">KDL01_28515</name>
</gene>
<dbReference type="GO" id="GO:0006420">
    <property type="term" value="P:arginyl-tRNA aminoacylation"/>
    <property type="evidence" value="ECO:0007669"/>
    <property type="project" value="UniProtKB-UniRule"/>
</dbReference>
<keyword evidence="4 11" id="KW-0963">Cytoplasm</keyword>
<dbReference type="SUPFAM" id="SSF52374">
    <property type="entry name" value="Nucleotidylyl transferase"/>
    <property type="match status" value="1"/>
</dbReference>
<dbReference type="PRINTS" id="PR01038">
    <property type="entry name" value="TRNASYNTHARG"/>
</dbReference>
<dbReference type="RefSeq" id="WP_212531722.1">
    <property type="nucleotide sequence ID" value="NZ_JAGSOG010000191.1"/>
</dbReference>
<dbReference type="InterPro" id="IPR014729">
    <property type="entry name" value="Rossmann-like_a/b/a_fold"/>
</dbReference>
<evidence type="ECO:0000256" key="7">
    <source>
        <dbReference type="ARBA" id="ARBA00022840"/>
    </source>
</evidence>
<dbReference type="FunFam" id="3.40.50.620:FF:000116">
    <property type="entry name" value="Arginine--tRNA ligase"/>
    <property type="match status" value="1"/>
</dbReference>
<dbReference type="InterPro" id="IPR035684">
    <property type="entry name" value="ArgRS_core"/>
</dbReference>
<dbReference type="SMART" id="SM00836">
    <property type="entry name" value="DALR_1"/>
    <property type="match status" value="1"/>
</dbReference>
<dbReference type="InterPro" id="IPR009080">
    <property type="entry name" value="tRNAsynth_Ia_anticodon-bd"/>
</dbReference>
<dbReference type="SUPFAM" id="SSF47323">
    <property type="entry name" value="Anticodon-binding domain of a subclass of class I aminoacyl-tRNA synthetases"/>
    <property type="match status" value="1"/>
</dbReference>
<feature type="short sequence motif" description="'HIGH' region" evidence="11">
    <location>
        <begin position="137"/>
        <end position="147"/>
    </location>
</feature>
<dbReference type="InterPro" id="IPR001412">
    <property type="entry name" value="aa-tRNA-synth_I_CS"/>
</dbReference>
<evidence type="ECO:0000256" key="9">
    <source>
        <dbReference type="ARBA" id="ARBA00023146"/>
    </source>
</evidence>
<comment type="subunit">
    <text evidence="3 11">Monomer.</text>
</comment>
<dbReference type="EC" id="6.1.1.19" evidence="11"/>
<dbReference type="GO" id="GO:0005524">
    <property type="term" value="F:ATP binding"/>
    <property type="evidence" value="ECO:0007669"/>
    <property type="project" value="UniProtKB-UniRule"/>
</dbReference>
<sequence length="613" mass="66430">MPEFISVKAQVGAKTAEAVRRALPRDLDAVDPVVRRSERADFQAAVALDLAKRTGRNPRELAGVIKAELDGLEFEGRSDGPYGDLLASTEVSGPGFLNLNVADPALWSVVAARLADDRLGVGVRHAGARILVDYSGPNIAKELHVGHLRSTSIGDALARVLTHAGADVIRVNHLGDWGTQFGRLIQYLVEHPEFFGGTSADATGDPSTPALDGVSLEELDVLYKAATSAFETDPAFAERARNRVVALQAGDPVTRAAWKKLVELSTCAYQDVYERLGVLLTPQDVVPESFYNPMLDGVVAELDRMGLIAESNGALCVFLEEFKDAKGEPFPLIVRKSDGGYGYAATDLAALRYRIKELKAQRILYVIDTRQALHLKMVFATARRAGWLTDEVTVEHVAFGTMLGPGGRPFRSRSGDTPQLSELLDDAVAAAGAALEQRASLLEPAEFDAVVQAAGIGAVKYADLSNLRIKDYVFDPARMVSLNGRTSVYLQYAHARVNSVLGKLSAELKGADADRMPTVNVDVPIEPAERALIFALDEFGGVIEDVAATLEPHRLCTYLFELAKAWSDFWENCPILKADSDAQRENRTALAHLTGRTLRQGLGLLGIHTPRRI</sequence>
<dbReference type="Pfam" id="PF03485">
    <property type="entry name" value="Arg_tRNA_synt_N"/>
    <property type="match status" value="1"/>
</dbReference>
<evidence type="ECO:0000256" key="3">
    <source>
        <dbReference type="ARBA" id="ARBA00011245"/>
    </source>
</evidence>
<evidence type="ECO:0000256" key="4">
    <source>
        <dbReference type="ARBA" id="ARBA00022490"/>
    </source>
</evidence>
<dbReference type="SMART" id="SM01016">
    <property type="entry name" value="Arg_tRNA_synt_N"/>
    <property type="match status" value="1"/>
</dbReference>
<reference evidence="15" key="1">
    <citation type="submission" date="2021-04" db="EMBL/GenBank/DDBJ databases">
        <title>Genome based classification of Actinospica acidithermotolerans sp. nov., an actinobacterium isolated from an Indonesian hot spring.</title>
        <authorList>
            <person name="Kusuma A.B."/>
            <person name="Putra K.E."/>
            <person name="Nafisah S."/>
            <person name="Loh J."/>
            <person name="Nouioui I."/>
            <person name="Goodfellow M."/>
        </authorList>
    </citation>
    <scope>NUCLEOTIDE SEQUENCE</scope>
    <source>
        <strain evidence="15">CSCA 57</strain>
    </source>
</reference>
<dbReference type="EMBL" id="JAGSOG010000191">
    <property type="protein sequence ID" value="MBR7837255.1"/>
    <property type="molecule type" value="Genomic_DNA"/>
</dbReference>
<evidence type="ECO:0000256" key="5">
    <source>
        <dbReference type="ARBA" id="ARBA00022598"/>
    </source>
</evidence>
<dbReference type="InterPro" id="IPR036695">
    <property type="entry name" value="Arg-tRNA-synth_N_sf"/>
</dbReference>